<comment type="caution">
    <text evidence="1">The sequence shown here is derived from an EMBL/GenBank/DDBJ whole genome shotgun (WGS) entry which is preliminary data.</text>
</comment>
<dbReference type="STRING" id="553219.CAMSH0001_1692"/>
<protein>
    <submittedName>
        <fullName evidence="1">Uncharacterized protein</fullName>
    </submittedName>
</protein>
<reference evidence="1 2" key="1">
    <citation type="submission" date="2009-07" db="EMBL/GenBank/DDBJ databases">
        <authorList>
            <person name="Madupu R."/>
            <person name="Sebastian Y."/>
            <person name="Durkin A.S."/>
            <person name="Torralba M."/>
            <person name="Methe B."/>
            <person name="Sutton G.G."/>
            <person name="Strausberg R.L."/>
            <person name="Nelson K.E."/>
        </authorList>
    </citation>
    <scope>NUCLEOTIDE SEQUENCE [LARGE SCALE GENOMIC DNA]</scope>
    <source>
        <strain evidence="1 2">RM3277</strain>
    </source>
</reference>
<keyword evidence="2" id="KW-1185">Reference proteome</keyword>
<evidence type="ECO:0000313" key="2">
    <source>
        <dbReference type="Proteomes" id="UP000003107"/>
    </source>
</evidence>
<dbReference type="Proteomes" id="UP000003107">
    <property type="component" value="Unassembled WGS sequence"/>
</dbReference>
<proteinExistence type="predicted"/>
<sequence length="50" mass="6090">MRETKFSNFALCLLKNFCVVDEFRFKICYQVVLNLNTFLVICFNKIYPRF</sequence>
<organism evidence="1 2">
    <name type="scientific">Campylobacter showae RM3277</name>
    <dbReference type="NCBI Taxonomy" id="553219"/>
    <lineage>
        <taxon>Bacteria</taxon>
        <taxon>Pseudomonadati</taxon>
        <taxon>Campylobacterota</taxon>
        <taxon>Epsilonproteobacteria</taxon>
        <taxon>Campylobacterales</taxon>
        <taxon>Campylobacteraceae</taxon>
        <taxon>Campylobacter</taxon>
    </lineage>
</organism>
<name>C6REV8_9BACT</name>
<evidence type="ECO:0000313" key="1">
    <source>
        <dbReference type="EMBL" id="EET80089.1"/>
    </source>
</evidence>
<accession>C6REV8</accession>
<gene>
    <name evidence="1" type="ORF">CAMSH0001_1692</name>
</gene>
<dbReference type="EMBL" id="ACVQ01000016">
    <property type="protein sequence ID" value="EET80089.1"/>
    <property type="molecule type" value="Genomic_DNA"/>
</dbReference>
<dbReference type="AlphaFoldDB" id="C6REV8"/>